<gene>
    <name evidence="1" type="ORF">SAMN05660226_03648</name>
</gene>
<protein>
    <submittedName>
        <fullName evidence="1">Uncharacterized protein</fullName>
    </submittedName>
</protein>
<dbReference type="EMBL" id="FUYS01000012">
    <property type="protein sequence ID" value="SKB88935.1"/>
    <property type="molecule type" value="Genomic_DNA"/>
</dbReference>
<organism evidence="1 2">
    <name type="scientific">Parapedobacter luteus</name>
    <dbReference type="NCBI Taxonomy" id="623280"/>
    <lineage>
        <taxon>Bacteria</taxon>
        <taxon>Pseudomonadati</taxon>
        <taxon>Bacteroidota</taxon>
        <taxon>Sphingobacteriia</taxon>
        <taxon>Sphingobacteriales</taxon>
        <taxon>Sphingobacteriaceae</taxon>
        <taxon>Parapedobacter</taxon>
    </lineage>
</organism>
<reference evidence="1 2" key="1">
    <citation type="submission" date="2017-02" db="EMBL/GenBank/DDBJ databases">
        <authorList>
            <person name="Peterson S.W."/>
        </authorList>
    </citation>
    <scope>NUCLEOTIDE SEQUENCE [LARGE SCALE GENOMIC DNA]</scope>
    <source>
        <strain evidence="1 2">DSM 22899</strain>
    </source>
</reference>
<dbReference type="Proteomes" id="UP000190541">
    <property type="component" value="Unassembled WGS sequence"/>
</dbReference>
<keyword evidence="2" id="KW-1185">Reference proteome</keyword>
<name>A0A1T5EYC5_9SPHI</name>
<dbReference type="AlphaFoldDB" id="A0A1T5EYC5"/>
<evidence type="ECO:0000313" key="2">
    <source>
        <dbReference type="Proteomes" id="UP000190541"/>
    </source>
</evidence>
<accession>A0A1T5EYC5</accession>
<evidence type="ECO:0000313" key="1">
    <source>
        <dbReference type="EMBL" id="SKB88935.1"/>
    </source>
</evidence>
<sequence length="53" mass="5822">MIGSCMQVRAQRVIIKKCVAEALYHNKGESMATTGGIGSTLRRWKTGGFFALF</sequence>
<proteinExistence type="predicted"/>